<evidence type="ECO:0000256" key="6">
    <source>
        <dbReference type="PROSITE-ProRule" id="PRU00339"/>
    </source>
</evidence>
<dbReference type="EMBL" id="CP020919">
    <property type="protein sequence ID" value="AWG24841.1"/>
    <property type="molecule type" value="Genomic_DNA"/>
</dbReference>
<dbReference type="GO" id="GO:0003677">
    <property type="term" value="F:DNA binding"/>
    <property type="evidence" value="ECO:0007669"/>
    <property type="project" value="InterPro"/>
</dbReference>
<dbReference type="Gene3D" id="1.10.10.10">
    <property type="entry name" value="Winged helix-like DNA-binding domain superfamily/Winged helix DNA-binding domain"/>
    <property type="match status" value="1"/>
</dbReference>
<gene>
    <name evidence="8" type="ORF">FK004_06155</name>
</gene>
<dbReference type="InterPro" id="IPR016032">
    <property type="entry name" value="Sig_transdc_resp-reg_C-effctor"/>
</dbReference>
<dbReference type="SUPFAM" id="SSF48452">
    <property type="entry name" value="TPR-like"/>
    <property type="match status" value="2"/>
</dbReference>
<dbReference type="PANTHER" id="PTHR46630">
    <property type="entry name" value="TETRATRICOPEPTIDE REPEAT PROTEIN 29"/>
    <property type="match status" value="1"/>
</dbReference>
<evidence type="ECO:0000256" key="2">
    <source>
        <dbReference type="ARBA" id="ARBA00022490"/>
    </source>
</evidence>
<keyword evidence="2" id="KW-0963">Cytoplasm</keyword>
<dbReference type="OrthoDB" id="614964at2"/>
<dbReference type="GO" id="GO:0006355">
    <property type="term" value="P:regulation of DNA-templated transcription"/>
    <property type="evidence" value="ECO:0007669"/>
    <property type="project" value="InterPro"/>
</dbReference>
<dbReference type="InterPro" id="IPR011990">
    <property type="entry name" value="TPR-like_helical_dom_sf"/>
</dbReference>
<dbReference type="InterPro" id="IPR051476">
    <property type="entry name" value="Bac_ResReg_Asp_Phosphatase"/>
</dbReference>
<organism evidence="8 9">
    <name type="scientific">Flavobacterium kingsejongi</name>
    <dbReference type="NCBI Taxonomy" id="1678728"/>
    <lineage>
        <taxon>Bacteria</taxon>
        <taxon>Pseudomonadati</taxon>
        <taxon>Bacteroidota</taxon>
        <taxon>Flavobacteriia</taxon>
        <taxon>Flavobacteriales</taxon>
        <taxon>Flavobacteriaceae</taxon>
        <taxon>Flavobacterium</taxon>
    </lineage>
</organism>
<evidence type="ECO:0000256" key="5">
    <source>
        <dbReference type="ARBA" id="ARBA00038253"/>
    </source>
</evidence>
<dbReference type="InterPro" id="IPR019734">
    <property type="entry name" value="TPR_rpt"/>
</dbReference>
<protein>
    <submittedName>
        <fullName evidence="8">Uncharacterized protein</fullName>
    </submittedName>
</protein>
<dbReference type="InterPro" id="IPR036388">
    <property type="entry name" value="WH-like_DNA-bd_sf"/>
</dbReference>
<evidence type="ECO:0000313" key="9">
    <source>
        <dbReference type="Proteomes" id="UP000244677"/>
    </source>
</evidence>
<dbReference type="RefSeq" id="WP_108736469.1">
    <property type="nucleotide sequence ID" value="NZ_CP020919.1"/>
</dbReference>
<keyword evidence="3" id="KW-0677">Repeat</keyword>
<keyword evidence="7" id="KW-0812">Transmembrane</keyword>
<feature type="repeat" description="TPR" evidence="6">
    <location>
        <begin position="113"/>
        <end position="146"/>
    </location>
</feature>
<dbReference type="SMART" id="SM00028">
    <property type="entry name" value="TPR"/>
    <property type="match status" value="4"/>
</dbReference>
<proteinExistence type="inferred from homology"/>
<reference evidence="8 9" key="1">
    <citation type="submission" date="2017-04" db="EMBL/GenBank/DDBJ databases">
        <title>Complete genome sequence of Flavobacterium kingsejong AJ004.</title>
        <authorList>
            <person name="Lee P.C."/>
        </authorList>
    </citation>
    <scope>NUCLEOTIDE SEQUENCE [LARGE SCALE GENOMIC DNA]</scope>
    <source>
        <strain evidence="8 9">AJ004</strain>
    </source>
</reference>
<dbReference type="PROSITE" id="PS50005">
    <property type="entry name" value="TPR"/>
    <property type="match status" value="1"/>
</dbReference>
<accession>A0A2S1LMD9</accession>
<evidence type="ECO:0000313" key="8">
    <source>
        <dbReference type="EMBL" id="AWG24841.1"/>
    </source>
</evidence>
<dbReference type="Proteomes" id="UP000244677">
    <property type="component" value="Chromosome"/>
</dbReference>
<dbReference type="Gene3D" id="1.25.40.10">
    <property type="entry name" value="Tetratricopeptide repeat domain"/>
    <property type="match status" value="1"/>
</dbReference>
<sequence length="554" mass="64811">MFQKFNLFPYYYFILLTCLLFTHTIHAQPIHYCDSLIQSGIKAMWKKDHVKSLELLTEAKNMAAKNRWYKQQFLATNNIGANYYTMLDYGEALNYYLESYTIAVKKLEPAYEMIVLNNIAILYSKEKNYEKAYEYFKKAYQIAKQNKDLLKVGLYAMNLGNVANETGELRQARIYFNEALPNLKTQPEMYILAQIAIAENDLLQHQPGKARNTALQLYKTTKDLNYNDIGISLLFIISKSYLEENNAEEALRYAFKIKETQPNLETKKALFELLSDSYTQQKEYPAALRYKDSVIANEQRLNEIKNGKLFENSRVKFEIQNYKNEIALNESKLSNERKIFYSIIAIISIVVFFVLWTYRNITIKHKQRKLIAERNEKILVLELEKEKSDNLLLEEQFKERETATLLEQEKLKNEIELKNRKLSAKALYLSGRNQLIEEILQALSKIPELPKHISLSNHISTLKSHLKTDTEWDSFITHFEEVNQGFLITLKHKHPGLTANDIRFISYIYMSLSTKEIASMLNITPEACRKRKERISAKIGLSENIPLYDYLSTL</sequence>
<comment type="similarity">
    <text evidence="5">Belongs to the Rap family.</text>
</comment>
<comment type="subcellular location">
    <subcellularLocation>
        <location evidence="1">Cytoplasm</location>
    </subcellularLocation>
</comment>
<keyword evidence="9" id="KW-1185">Reference proteome</keyword>
<dbReference type="GO" id="GO:0005737">
    <property type="term" value="C:cytoplasm"/>
    <property type="evidence" value="ECO:0007669"/>
    <property type="project" value="UniProtKB-SubCell"/>
</dbReference>
<dbReference type="AlphaFoldDB" id="A0A2S1LMD9"/>
<evidence type="ECO:0000256" key="1">
    <source>
        <dbReference type="ARBA" id="ARBA00004496"/>
    </source>
</evidence>
<keyword evidence="4 6" id="KW-0802">TPR repeat</keyword>
<keyword evidence="7" id="KW-1133">Transmembrane helix</keyword>
<name>A0A2S1LMD9_9FLAO</name>
<dbReference type="PANTHER" id="PTHR46630:SF1">
    <property type="entry name" value="TETRATRICOPEPTIDE REPEAT PROTEIN 29"/>
    <property type="match status" value="1"/>
</dbReference>
<dbReference type="KEGG" id="fki:FK004_06155"/>
<keyword evidence="7" id="KW-0472">Membrane</keyword>
<feature type="transmembrane region" description="Helical" evidence="7">
    <location>
        <begin position="339"/>
        <end position="358"/>
    </location>
</feature>
<dbReference type="SUPFAM" id="SSF46894">
    <property type="entry name" value="C-terminal effector domain of the bipartite response regulators"/>
    <property type="match status" value="1"/>
</dbReference>
<evidence type="ECO:0000256" key="4">
    <source>
        <dbReference type="ARBA" id="ARBA00022803"/>
    </source>
</evidence>
<evidence type="ECO:0000256" key="7">
    <source>
        <dbReference type="SAM" id="Phobius"/>
    </source>
</evidence>
<dbReference type="Pfam" id="PF13424">
    <property type="entry name" value="TPR_12"/>
    <property type="match status" value="1"/>
</dbReference>
<evidence type="ECO:0000256" key="3">
    <source>
        <dbReference type="ARBA" id="ARBA00022737"/>
    </source>
</evidence>